<comment type="caution">
    <text evidence="3">The sequence shown here is derived from an EMBL/GenBank/DDBJ whole genome shotgun (WGS) entry which is preliminary data.</text>
</comment>
<keyword evidence="4" id="KW-1185">Reference proteome</keyword>
<feature type="compositionally biased region" description="Polar residues" evidence="1">
    <location>
        <begin position="65"/>
        <end position="82"/>
    </location>
</feature>
<name>A0ABS3DWF6_9BACI</name>
<dbReference type="Pfam" id="PF16781">
    <property type="entry name" value="DUF5068"/>
    <property type="match status" value="1"/>
</dbReference>
<evidence type="ECO:0000313" key="3">
    <source>
        <dbReference type="EMBL" id="MBN8235653.1"/>
    </source>
</evidence>
<dbReference type="PROSITE" id="PS51257">
    <property type="entry name" value="PROKAR_LIPOPROTEIN"/>
    <property type="match status" value="1"/>
</dbReference>
<reference evidence="3 4" key="1">
    <citation type="submission" date="2020-12" db="EMBL/GenBank/DDBJ databases">
        <title>Oil enriched cultivation method for isolating marine PHA-producing bacteria.</title>
        <authorList>
            <person name="Zheng W."/>
            <person name="Yu S."/>
            <person name="Huang Y."/>
        </authorList>
    </citation>
    <scope>NUCLEOTIDE SEQUENCE [LARGE SCALE GENOMIC DNA]</scope>
    <source>
        <strain evidence="3 4">SY-2-6</strain>
    </source>
</reference>
<accession>A0ABS3DWF6</accession>
<sequence length="425" mass="47391">MPRRIMGMFGILCLLVFVAACGQEETSGSTENEEPTENTEETNTNKQTAEETKKEQPEAVKEETSSSSNEIMNPNIAEQTEGNVDVVYTNDDPGFTHDMDGFQVTVDKYQIVKVTDMNEDMYIEFDDQSEGYVITSEVTINNTKDKAMYYPTILLLQGVNEVDALREEKTFVREEYPVSETEEEYGKYGAGEEVSGLVTFTLTNDQYQVLQDVNPKMVIEDGAADNKQFENSFKGSKTFDFILGDEEQATENAGGNSETSADFYRDELTTGNLAEKEMLFEESGLEETKSIGDVDITLNGVQYTEINPTQGNESRFDNFGDNGIVALTVKLSIDNQSDKNLNIFNFVSKVYVDGDRGSVLSQGMVEPSDPKEIAAGASGEKLHVFLFRKDDFDTVETFDLEFGPFMGPDGKDLFKGETAMFKLPR</sequence>
<dbReference type="EMBL" id="JAEKJY010000003">
    <property type="protein sequence ID" value="MBN8235653.1"/>
    <property type="molecule type" value="Genomic_DNA"/>
</dbReference>
<feature type="compositionally biased region" description="Acidic residues" evidence="1">
    <location>
        <begin position="31"/>
        <end position="40"/>
    </location>
</feature>
<protein>
    <submittedName>
        <fullName evidence="3">DUF5068 domain-containing protein</fullName>
    </submittedName>
</protein>
<feature type="chain" id="PRO_5047486870" evidence="2">
    <location>
        <begin position="23"/>
        <end position="425"/>
    </location>
</feature>
<evidence type="ECO:0000256" key="2">
    <source>
        <dbReference type="SAM" id="SignalP"/>
    </source>
</evidence>
<dbReference type="Gene3D" id="2.60.40.4170">
    <property type="match status" value="1"/>
</dbReference>
<dbReference type="RefSeq" id="WP_206933777.1">
    <property type="nucleotide sequence ID" value="NZ_JAEKJY010000003.1"/>
</dbReference>
<evidence type="ECO:0000313" key="4">
    <source>
        <dbReference type="Proteomes" id="UP000663970"/>
    </source>
</evidence>
<feature type="signal peptide" evidence="2">
    <location>
        <begin position="1"/>
        <end position="22"/>
    </location>
</feature>
<gene>
    <name evidence="3" type="ORF">JF544_10365</name>
</gene>
<feature type="region of interest" description="Disordered" evidence="1">
    <location>
        <begin position="26"/>
        <end position="82"/>
    </location>
</feature>
<evidence type="ECO:0000256" key="1">
    <source>
        <dbReference type="SAM" id="MobiDB-lite"/>
    </source>
</evidence>
<keyword evidence="2" id="KW-0732">Signal</keyword>
<dbReference type="InterPro" id="IPR031888">
    <property type="entry name" value="DUF5068"/>
</dbReference>
<proteinExistence type="predicted"/>
<dbReference type="Proteomes" id="UP000663970">
    <property type="component" value="Unassembled WGS sequence"/>
</dbReference>
<organism evidence="3 4">
    <name type="scientific">Halobacillus kuroshimensis</name>
    <dbReference type="NCBI Taxonomy" id="302481"/>
    <lineage>
        <taxon>Bacteria</taxon>
        <taxon>Bacillati</taxon>
        <taxon>Bacillota</taxon>
        <taxon>Bacilli</taxon>
        <taxon>Bacillales</taxon>
        <taxon>Bacillaceae</taxon>
        <taxon>Halobacillus</taxon>
    </lineage>
</organism>
<feature type="compositionally biased region" description="Basic and acidic residues" evidence="1">
    <location>
        <begin position="48"/>
        <end position="64"/>
    </location>
</feature>